<protein>
    <submittedName>
        <fullName evidence="3">Alcohol dehydrogenase transcription factor Myb/SANT-like</fullName>
    </submittedName>
</protein>
<gene>
    <name evidence="3" type="ORF">QE152_g27257</name>
</gene>
<evidence type="ECO:0000313" key="3">
    <source>
        <dbReference type="EMBL" id="KAK9708371.1"/>
    </source>
</evidence>
<organism evidence="3 4">
    <name type="scientific">Popillia japonica</name>
    <name type="common">Japanese beetle</name>
    <dbReference type="NCBI Taxonomy" id="7064"/>
    <lineage>
        <taxon>Eukaryota</taxon>
        <taxon>Metazoa</taxon>
        <taxon>Ecdysozoa</taxon>
        <taxon>Arthropoda</taxon>
        <taxon>Hexapoda</taxon>
        <taxon>Insecta</taxon>
        <taxon>Pterygota</taxon>
        <taxon>Neoptera</taxon>
        <taxon>Endopterygota</taxon>
        <taxon>Coleoptera</taxon>
        <taxon>Polyphaga</taxon>
        <taxon>Scarabaeiformia</taxon>
        <taxon>Scarabaeidae</taxon>
        <taxon>Rutelinae</taxon>
        <taxon>Popillia</taxon>
    </lineage>
</organism>
<dbReference type="PROSITE" id="PS51029">
    <property type="entry name" value="MADF"/>
    <property type="match status" value="1"/>
</dbReference>
<accession>A0AAW1JWT7</accession>
<sequence>MPEWDDEKVLMLIENYKARPIIWDPKNKDYSKKPLKGDAWTEIGIAIGTTGDLLLGAEQIYESKWFAYSALDFLKDRDVPHKGLTITDAANKESNNNDENIQEQISNTPEPPHKKPKSDPKLQTFKEAFGILKSATEKPPPQVDADNPELRSFCEFIFQKLKNYSKQSVNLIQQEILQILFRFDGVTFFPTNYQETSHMSSSTAHVLREGHQEEGYQLRTLTPLTIASHCPNYSNYQHRATTSPTAPLPLTTSTQCETQYLY</sequence>
<dbReference type="InterPro" id="IPR006578">
    <property type="entry name" value="MADF-dom"/>
</dbReference>
<evidence type="ECO:0000259" key="2">
    <source>
        <dbReference type="PROSITE" id="PS51029"/>
    </source>
</evidence>
<feature type="compositionally biased region" description="Polar residues" evidence="1">
    <location>
        <begin position="92"/>
        <end position="108"/>
    </location>
</feature>
<dbReference type="SMART" id="SM00595">
    <property type="entry name" value="MADF"/>
    <property type="match status" value="1"/>
</dbReference>
<name>A0AAW1JWT7_POPJA</name>
<dbReference type="AlphaFoldDB" id="A0AAW1JWT7"/>
<proteinExistence type="predicted"/>
<keyword evidence="4" id="KW-1185">Reference proteome</keyword>
<reference evidence="3 4" key="1">
    <citation type="journal article" date="2024" name="BMC Genomics">
        <title>De novo assembly and annotation of Popillia japonica's genome with initial clues to its potential as an invasive pest.</title>
        <authorList>
            <person name="Cucini C."/>
            <person name="Boschi S."/>
            <person name="Funari R."/>
            <person name="Cardaioli E."/>
            <person name="Iannotti N."/>
            <person name="Marturano G."/>
            <person name="Paoli F."/>
            <person name="Bruttini M."/>
            <person name="Carapelli A."/>
            <person name="Frati F."/>
            <person name="Nardi F."/>
        </authorList>
    </citation>
    <scope>NUCLEOTIDE SEQUENCE [LARGE SCALE GENOMIC DNA]</scope>
    <source>
        <strain evidence="3">DMR45628</strain>
    </source>
</reference>
<dbReference type="EMBL" id="JASPKY010000331">
    <property type="protein sequence ID" value="KAK9708371.1"/>
    <property type="molecule type" value="Genomic_DNA"/>
</dbReference>
<feature type="domain" description="MADF" evidence="2">
    <location>
        <begin position="11"/>
        <end position="106"/>
    </location>
</feature>
<feature type="region of interest" description="Disordered" evidence="1">
    <location>
        <begin position="90"/>
        <end position="120"/>
    </location>
</feature>
<dbReference type="Proteomes" id="UP001458880">
    <property type="component" value="Unassembled WGS sequence"/>
</dbReference>
<dbReference type="Pfam" id="PF10545">
    <property type="entry name" value="MADF_DNA_bdg"/>
    <property type="match status" value="1"/>
</dbReference>
<feature type="compositionally biased region" description="Basic and acidic residues" evidence="1">
    <location>
        <begin position="111"/>
        <end position="120"/>
    </location>
</feature>
<comment type="caution">
    <text evidence="3">The sequence shown here is derived from an EMBL/GenBank/DDBJ whole genome shotgun (WGS) entry which is preliminary data.</text>
</comment>
<evidence type="ECO:0000256" key="1">
    <source>
        <dbReference type="SAM" id="MobiDB-lite"/>
    </source>
</evidence>
<dbReference type="PANTHER" id="PTHR21505:SF12">
    <property type="entry name" value="MADF DOMAIN-CONTAINING PROTEIN-RELATED"/>
    <property type="match status" value="1"/>
</dbReference>
<dbReference type="PANTHER" id="PTHR21505">
    <property type="entry name" value="MADF DOMAIN-CONTAINING PROTEIN-RELATED"/>
    <property type="match status" value="1"/>
</dbReference>
<evidence type="ECO:0000313" key="4">
    <source>
        <dbReference type="Proteomes" id="UP001458880"/>
    </source>
</evidence>